<dbReference type="InterPro" id="IPR011009">
    <property type="entry name" value="Kinase-like_dom_sf"/>
</dbReference>
<comment type="caution">
    <text evidence="8">The sequence shown here is derived from an EMBL/GenBank/DDBJ whole genome shotgun (WGS) entry which is preliminary data.</text>
</comment>
<dbReference type="EC" id="2.7.11.1" evidence="1"/>
<dbReference type="InterPro" id="IPR008271">
    <property type="entry name" value="Ser/Thr_kinase_AS"/>
</dbReference>
<gene>
    <name evidence="8" type="ORF">C1702_06095</name>
</gene>
<keyword evidence="6" id="KW-0067">ATP-binding</keyword>
<dbReference type="Pfam" id="PF00069">
    <property type="entry name" value="Pkinase"/>
    <property type="match status" value="1"/>
</dbReference>
<evidence type="ECO:0000256" key="1">
    <source>
        <dbReference type="ARBA" id="ARBA00012513"/>
    </source>
</evidence>
<accession>A0A2S5T6V6</accession>
<evidence type="ECO:0000256" key="3">
    <source>
        <dbReference type="ARBA" id="ARBA00022679"/>
    </source>
</evidence>
<evidence type="ECO:0000259" key="7">
    <source>
        <dbReference type="PROSITE" id="PS50011"/>
    </source>
</evidence>
<evidence type="ECO:0000256" key="5">
    <source>
        <dbReference type="ARBA" id="ARBA00022777"/>
    </source>
</evidence>
<evidence type="ECO:0000256" key="4">
    <source>
        <dbReference type="ARBA" id="ARBA00022741"/>
    </source>
</evidence>
<evidence type="ECO:0000256" key="6">
    <source>
        <dbReference type="ARBA" id="ARBA00022840"/>
    </source>
</evidence>
<dbReference type="PROSITE" id="PS00107">
    <property type="entry name" value="PROTEIN_KINASE_ATP"/>
    <property type="match status" value="1"/>
</dbReference>
<name>A0A2S5T6V6_9BURK</name>
<dbReference type="AlphaFoldDB" id="A0A2S5T6V6"/>
<dbReference type="CDD" id="cd14014">
    <property type="entry name" value="STKc_PknB_like"/>
    <property type="match status" value="1"/>
</dbReference>
<dbReference type="Gene3D" id="1.10.510.10">
    <property type="entry name" value="Transferase(Phosphotransferase) domain 1"/>
    <property type="match status" value="1"/>
</dbReference>
<dbReference type="InterPro" id="IPR000719">
    <property type="entry name" value="Prot_kinase_dom"/>
</dbReference>
<dbReference type="GO" id="GO:0004674">
    <property type="term" value="F:protein serine/threonine kinase activity"/>
    <property type="evidence" value="ECO:0007669"/>
    <property type="project" value="UniProtKB-KW"/>
</dbReference>
<dbReference type="FunFam" id="1.10.510.10:FF:000021">
    <property type="entry name" value="Serine/threonine protein kinase"/>
    <property type="match status" value="1"/>
</dbReference>
<dbReference type="InterPro" id="IPR017441">
    <property type="entry name" value="Protein_kinase_ATP_BS"/>
</dbReference>
<keyword evidence="9" id="KW-1185">Reference proteome</keyword>
<feature type="domain" description="Protein kinase" evidence="7">
    <location>
        <begin position="10"/>
        <end position="270"/>
    </location>
</feature>
<dbReference type="EMBL" id="PSNY01000005">
    <property type="protein sequence ID" value="PPE70711.1"/>
    <property type="molecule type" value="Genomic_DNA"/>
</dbReference>
<dbReference type="SUPFAM" id="SSF56112">
    <property type="entry name" value="Protein kinase-like (PK-like)"/>
    <property type="match status" value="1"/>
</dbReference>
<keyword evidence="2 8" id="KW-0723">Serine/threonine-protein kinase</keyword>
<sequence>MPHPERLGKYPITAVLGEGAMGVVYKAFDPHIKRPVAIKTIRRQLIEDSELGQSAVARFRNEAQAAGRLLHPGIVAVYEYGEDQEQAYIAMEYVEGHSLAKYLARKVRFPEADILSIMSQLLQALDHAHEQGVWHRDIKPANLIITRQGRVKIADFGIARVDAVGLTQVNSVVGTPGYMSPEQYTGQPVDHRVDIWAAGVVLYQLLTGQLPFNGSAQSLMYKIVHEEPVWPSEHAGLAWARRYDAILAQALSKRPDGRYASALAFREALLSQTSEPVQPVVSEETVIMDLGRHEGRSAGTPSQGGSGAGAVTTAPPSGWDADTLSRLEASLARFVGPVAKVLVRRAARDCADIDTLAARLAGHLQTDQERAAFLQQTGSRPKAPGPASTGSGMTATLVMDTTRLDAAVVDQAQRILAAHIGPIAKIIARQAAAQAATRSAFFELVCARIDNEDERARVLAELRAIP</sequence>
<dbReference type="RefSeq" id="WP_104356801.1">
    <property type="nucleotide sequence ID" value="NZ_CALFFA010000021.1"/>
</dbReference>
<dbReference type="Proteomes" id="UP000239406">
    <property type="component" value="Unassembled WGS sequence"/>
</dbReference>
<dbReference type="SMART" id="SM00220">
    <property type="entry name" value="S_TKc"/>
    <property type="match status" value="1"/>
</dbReference>
<dbReference type="GO" id="GO:0005524">
    <property type="term" value="F:ATP binding"/>
    <property type="evidence" value="ECO:0007669"/>
    <property type="project" value="UniProtKB-UniRule"/>
</dbReference>
<dbReference type="PROSITE" id="PS50011">
    <property type="entry name" value="PROTEIN_KINASE_DOM"/>
    <property type="match status" value="1"/>
</dbReference>
<dbReference type="Pfam" id="PF26309">
    <property type="entry name" value="DUF8082"/>
    <property type="match status" value="2"/>
</dbReference>
<keyword evidence="4" id="KW-0547">Nucleotide-binding</keyword>
<dbReference type="PANTHER" id="PTHR43289:SF6">
    <property type="entry name" value="SERINE_THREONINE-PROTEIN KINASE NEKL-3"/>
    <property type="match status" value="1"/>
</dbReference>
<evidence type="ECO:0000256" key="2">
    <source>
        <dbReference type="ARBA" id="ARBA00022527"/>
    </source>
</evidence>
<proteinExistence type="predicted"/>
<evidence type="ECO:0000313" key="8">
    <source>
        <dbReference type="EMBL" id="PPE70711.1"/>
    </source>
</evidence>
<protein>
    <recommendedName>
        <fullName evidence="1">non-specific serine/threonine protein kinase</fullName>
        <ecNumber evidence="1">2.7.11.1</ecNumber>
    </recommendedName>
</protein>
<keyword evidence="5 8" id="KW-0418">Kinase</keyword>
<keyword evidence="3" id="KW-0808">Transferase</keyword>
<dbReference type="PROSITE" id="PS00108">
    <property type="entry name" value="PROTEIN_KINASE_ST"/>
    <property type="match status" value="1"/>
</dbReference>
<dbReference type="InterPro" id="IPR058395">
    <property type="entry name" value="DUF8082"/>
</dbReference>
<organism evidence="8 9">
    <name type="scientific">Caldimonas thermodepolymerans</name>
    <dbReference type="NCBI Taxonomy" id="215580"/>
    <lineage>
        <taxon>Bacteria</taxon>
        <taxon>Pseudomonadati</taxon>
        <taxon>Pseudomonadota</taxon>
        <taxon>Betaproteobacteria</taxon>
        <taxon>Burkholderiales</taxon>
        <taxon>Sphaerotilaceae</taxon>
        <taxon>Caldimonas</taxon>
    </lineage>
</organism>
<dbReference type="Gene3D" id="3.30.200.20">
    <property type="entry name" value="Phosphorylase Kinase, domain 1"/>
    <property type="match status" value="1"/>
</dbReference>
<dbReference type="PANTHER" id="PTHR43289">
    <property type="entry name" value="MITOGEN-ACTIVATED PROTEIN KINASE KINASE KINASE 20-RELATED"/>
    <property type="match status" value="1"/>
</dbReference>
<reference evidence="8 9" key="1">
    <citation type="submission" date="2018-02" db="EMBL/GenBank/DDBJ databases">
        <title>Reclassifiation of [Polyangium] brachysporum DSM 7029 as Guopingzhaonella breviflexa gen. nov., sp. nov., a member of the family Comamonadaceae.</title>
        <authorList>
            <person name="Tang B."/>
        </authorList>
    </citation>
    <scope>NUCLEOTIDE SEQUENCE [LARGE SCALE GENOMIC DNA]</scope>
    <source>
        <strain evidence="8 9">DSM 15344</strain>
    </source>
</reference>
<evidence type="ECO:0000313" key="9">
    <source>
        <dbReference type="Proteomes" id="UP000239406"/>
    </source>
</evidence>